<evidence type="ECO:0000313" key="1">
    <source>
        <dbReference type="EMBL" id="CUS43227.1"/>
    </source>
</evidence>
<protein>
    <submittedName>
        <fullName evidence="1">Uncharacterized protein</fullName>
    </submittedName>
</protein>
<reference evidence="1" key="1">
    <citation type="submission" date="2015-10" db="EMBL/GenBank/DDBJ databases">
        <authorList>
            <person name="Gilbert D.G."/>
        </authorList>
    </citation>
    <scope>NUCLEOTIDE SEQUENCE</scope>
</reference>
<dbReference type="AlphaFoldDB" id="A0A160THT9"/>
<dbReference type="EMBL" id="CZQE01000020">
    <property type="protein sequence ID" value="CUS43227.1"/>
    <property type="molecule type" value="Genomic_DNA"/>
</dbReference>
<organism evidence="1">
    <name type="scientific">hydrothermal vent metagenome</name>
    <dbReference type="NCBI Taxonomy" id="652676"/>
    <lineage>
        <taxon>unclassified sequences</taxon>
        <taxon>metagenomes</taxon>
        <taxon>ecological metagenomes</taxon>
    </lineage>
</organism>
<proteinExistence type="predicted"/>
<gene>
    <name evidence="1" type="ORF">MGWOODY_Smn1910</name>
</gene>
<accession>A0A160THT9</accession>
<name>A0A160THT9_9ZZZZ</name>
<sequence length="98" mass="10376">MTKTFLAAAAMLAAFSAPAFAKDSAPERRFTRDGQTYVYTMVAKANRVVISGRRYPSGSAFELTVRGDQVSGISGGEPVSFSVKNAQAKLTPVALASR</sequence>